<dbReference type="PANTHER" id="PTHR12137:SF54">
    <property type="entry name" value="CARBOHYDRATE SULFOTRANSFERASE"/>
    <property type="match status" value="1"/>
</dbReference>
<dbReference type="GO" id="GO:0016051">
    <property type="term" value="P:carbohydrate biosynthetic process"/>
    <property type="evidence" value="ECO:0007669"/>
    <property type="project" value="InterPro"/>
</dbReference>
<keyword evidence="9" id="KW-1185">Reference proteome</keyword>
<evidence type="ECO:0000256" key="1">
    <source>
        <dbReference type="ARBA" id="ARBA00004323"/>
    </source>
</evidence>
<evidence type="ECO:0000313" key="8">
    <source>
        <dbReference type="EMBL" id="KGF72522.1"/>
    </source>
</evidence>
<evidence type="ECO:0000313" key="9">
    <source>
        <dbReference type="Proteomes" id="UP000030170"/>
    </source>
</evidence>
<evidence type="ECO:0000256" key="5">
    <source>
        <dbReference type="ARBA" id="ARBA00023034"/>
    </source>
</evidence>
<dbReference type="GO" id="GO:0008146">
    <property type="term" value="F:sulfotransferase activity"/>
    <property type="evidence" value="ECO:0007669"/>
    <property type="project" value="InterPro"/>
</dbReference>
<reference evidence="8 9" key="1">
    <citation type="journal article" date="2014" name="Mol. Ecol.">
        <title>Evolution of Synechococcus.</title>
        <authorList>
            <person name="Dvorak P."/>
            <person name="Casamatta D."/>
            <person name="Hasler P."/>
            <person name="Poulickova A."/>
            <person name="Ondrej V."/>
            <person name="Sanges R."/>
        </authorList>
    </citation>
    <scope>NUCLEOTIDE SEQUENCE [LARGE SCALE GENOMIC DNA]</scope>
    <source>
        <strain evidence="8 9">CAUP A 1101</strain>
    </source>
</reference>
<name>A0A098TKZ9_9CYAN</name>
<dbReference type="InterPro" id="IPR005331">
    <property type="entry name" value="Sulfotransferase"/>
</dbReference>
<dbReference type="InterPro" id="IPR018011">
    <property type="entry name" value="Carb_sulfotrans_8-10"/>
</dbReference>
<comment type="subcellular location">
    <subcellularLocation>
        <location evidence="1">Golgi apparatus membrane</location>
        <topology evidence="1">Single-pass type II membrane protein</topology>
    </subcellularLocation>
</comment>
<evidence type="ECO:0000256" key="7">
    <source>
        <dbReference type="ARBA" id="ARBA00023180"/>
    </source>
</evidence>
<dbReference type="OrthoDB" id="288532at2"/>
<keyword evidence="4" id="KW-1133">Transmembrane helix</keyword>
<organism evidence="8 9">
    <name type="scientific">Neosynechococcus sphagnicola sy1</name>
    <dbReference type="NCBI Taxonomy" id="1497020"/>
    <lineage>
        <taxon>Bacteria</taxon>
        <taxon>Bacillati</taxon>
        <taxon>Cyanobacteriota</taxon>
        <taxon>Cyanophyceae</taxon>
        <taxon>Neosynechococcales</taxon>
        <taxon>Neosynechococcaceae</taxon>
        <taxon>Neosynechococcus</taxon>
    </lineage>
</organism>
<accession>A0A098TKZ9</accession>
<evidence type="ECO:0000256" key="3">
    <source>
        <dbReference type="ARBA" id="ARBA00022692"/>
    </source>
</evidence>
<evidence type="ECO:0000256" key="4">
    <source>
        <dbReference type="ARBA" id="ARBA00022989"/>
    </source>
</evidence>
<evidence type="ECO:0008006" key="10">
    <source>
        <dbReference type="Google" id="ProtNLM"/>
    </source>
</evidence>
<proteinExistence type="predicted"/>
<keyword evidence="2" id="KW-0808">Transferase</keyword>
<dbReference type="GO" id="GO:0016020">
    <property type="term" value="C:membrane"/>
    <property type="evidence" value="ECO:0007669"/>
    <property type="project" value="InterPro"/>
</dbReference>
<sequence length="265" mass="31351">MIRFFRYSNESYNNLNQNSKHKFAQSHALNIFGKEAIYSFIPKNACSTLRTTIAYANGCIRDKSDFNWIHKNNHTFSATLSELARAKYTFTILRCPFARLVSAYLDKIVSRDTVAWNYIDLHNRKIDIEDITFDFFVRSMSKPNIRDGDIHWRPQIDFLVYEEYDDYFCLENFSKVETVLRDRIGIDIIDVRPLTSHTSYGFNLIDDNDFSNIKPFELLKYKLNRALPHPKNMYNDELIELTKKAYSDDISLYQSKIDRKTLMYS</sequence>
<evidence type="ECO:0000256" key="6">
    <source>
        <dbReference type="ARBA" id="ARBA00023136"/>
    </source>
</evidence>
<dbReference type="EMBL" id="JJML01000025">
    <property type="protein sequence ID" value="KGF72522.1"/>
    <property type="molecule type" value="Genomic_DNA"/>
</dbReference>
<dbReference type="PANTHER" id="PTHR12137">
    <property type="entry name" value="CARBOHYDRATE SULFOTRANSFERASE"/>
    <property type="match status" value="1"/>
</dbReference>
<dbReference type="AlphaFoldDB" id="A0A098TKZ9"/>
<evidence type="ECO:0000256" key="2">
    <source>
        <dbReference type="ARBA" id="ARBA00022679"/>
    </source>
</evidence>
<dbReference type="Proteomes" id="UP000030170">
    <property type="component" value="Unassembled WGS sequence"/>
</dbReference>
<dbReference type="Pfam" id="PF03567">
    <property type="entry name" value="Sulfotransfer_2"/>
    <property type="match status" value="1"/>
</dbReference>
<keyword evidence="6" id="KW-0472">Membrane</keyword>
<keyword evidence="7" id="KW-0325">Glycoprotein</keyword>
<keyword evidence="3" id="KW-0812">Transmembrane</keyword>
<gene>
    <name evidence="8" type="ORF">DO97_08260</name>
</gene>
<protein>
    <recommendedName>
        <fullName evidence="10">Sulfotransferase family protein</fullName>
    </recommendedName>
</protein>
<keyword evidence="5" id="KW-0333">Golgi apparatus</keyword>
<comment type="caution">
    <text evidence="8">The sequence shown here is derived from an EMBL/GenBank/DDBJ whole genome shotgun (WGS) entry which is preliminary data.</text>
</comment>